<dbReference type="InterPro" id="IPR000053">
    <property type="entry name" value="Thymidine/pyrmidine_PPase"/>
</dbReference>
<comment type="caution">
    <text evidence="13">The sequence shown here is derived from an EMBL/GenBank/DDBJ whole genome shotgun (WGS) entry which is preliminary data.</text>
</comment>
<feature type="domain" description="Pyrimidine nucleoside phosphorylase C-terminal" evidence="12">
    <location>
        <begin position="345"/>
        <end position="418"/>
    </location>
</feature>
<dbReference type="SUPFAM" id="SSF54680">
    <property type="entry name" value="Pyrimidine nucleoside phosphorylase C-terminal domain"/>
    <property type="match status" value="1"/>
</dbReference>
<comment type="catalytic activity">
    <reaction evidence="10">
        <text>uridine + phosphate = alpha-D-ribose 1-phosphate + uracil</text>
        <dbReference type="Rhea" id="RHEA:24388"/>
        <dbReference type="ChEBI" id="CHEBI:16704"/>
        <dbReference type="ChEBI" id="CHEBI:17568"/>
        <dbReference type="ChEBI" id="CHEBI:43474"/>
        <dbReference type="ChEBI" id="CHEBI:57720"/>
        <dbReference type="EC" id="2.4.2.2"/>
    </reaction>
</comment>
<evidence type="ECO:0000256" key="3">
    <source>
        <dbReference type="ARBA" id="ARBA00003877"/>
    </source>
</evidence>
<keyword evidence="8 13" id="KW-0328">Glycosyltransferase</keyword>
<evidence type="ECO:0000256" key="11">
    <source>
        <dbReference type="ARBA" id="ARBA00048525"/>
    </source>
</evidence>
<accession>A0ABU5IVF1</accession>
<dbReference type="PROSITE" id="PS00647">
    <property type="entry name" value="THYMID_PHOSPHORYLASE"/>
    <property type="match status" value="1"/>
</dbReference>
<keyword evidence="14" id="KW-1185">Reference proteome</keyword>
<comment type="similarity">
    <text evidence="4">Belongs to the thymidine/pyrimidine-nucleoside phosphorylase family.</text>
</comment>
<proteinExistence type="inferred from homology"/>
<dbReference type="SMART" id="SM00941">
    <property type="entry name" value="PYNP_C"/>
    <property type="match status" value="1"/>
</dbReference>
<evidence type="ECO:0000256" key="2">
    <source>
        <dbReference type="ARBA" id="ARBA00001958"/>
    </source>
</evidence>
<geneLocation type="plasmid" evidence="13">
    <name>unnamed</name>
</geneLocation>
<dbReference type="EMBL" id="JAXOFX010000002">
    <property type="protein sequence ID" value="MDZ5471132.1"/>
    <property type="molecule type" value="Genomic_DNA"/>
</dbReference>
<dbReference type="InterPro" id="IPR036566">
    <property type="entry name" value="PYNP-like_C_sf"/>
</dbReference>
<reference evidence="13 14" key="1">
    <citation type="submission" date="2023-11" db="EMBL/GenBank/DDBJ databases">
        <title>Bacillus jintuensis, isolated from a mudflat on the Beibu Gulf coast.</title>
        <authorList>
            <person name="Li M."/>
        </authorList>
    </citation>
    <scope>NUCLEOTIDE SEQUENCE [LARGE SCALE GENOMIC DNA]</scope>
    <source>
        <strain evidence="13 14">31A1R</strain>
        <plasmid evidence="13">unnamed</plasmid>
    </source>
</reference>
<dbReference type="Proteomes" id="UP001290455">
    <property type="component" value="Unassembled WGS sequence"/>
</dbReference>
<dbReference type="Gene3D" id="3.40.1030.10">
    <property type="entry name" value="Nucleoside phosphorylase/phosphoribosyltransferase catalytic domain"/>
    <property type="match status" value="1"/>
</dbReference>
<dbReference type="Pfam" id="PF00591">
    <property type="entry name" value="Glycos_transf_3"/>
    <property type="match status" value="1"/>
</dbReference>
<evidence type="ECO:0000256" key="4">
    <source>
        <dbReference type="ARBA" id="ARBA00006915"/>
    </source>
</evidence>
<dbReference type="Pfam" id="PF07831">
    <property type="entry name" value="PYNP_C"/>
    <property type="match status" value="1"/>
</dbReference>
<comment type="cofactor">
    <cofactor evidence="2">
        <name>K(+)</name>
        <dbReference type="ChEBI" id="CHEBI:29103"/>
    </cofactor>
</comment>
<gene>
    <name evidence="13" type="ORF">SM124_05185</name>
</gene>
<dbReference type="InterPro" id="IPR018090">
    <property type="entry name" value="Pyrmidine_PPas_bac/euk"/>
</dbReference>
<dbReference type="InterPro" id="IPR017872">
    <property type="entry name" value="Pyrmidine_PPase_CS"/>
</dbReference>
<dbReference type="InterPro" id="IPR000312">
    <property type="entry name" value="Glycosyl_Trfase_fam3"/>
</dbReference>
<comment type="catalytic activity">
    <reaction evidence="11">
        <text>thymidine + phosphate = 2-deoxy-alpha-D-ribose 1-phosphate + thymine</text>
        <dbReference type="Rhea" id="RHEA:16037"/>
        <dbReference type="ChEBI" id="CHEBI:17748"/>
        <dbReference type="ChEBI" id="CHEBI:17821"/>
        <dbReference type="ChEBI" id="CHEBI:43474"/>
        <dbReference type="ChEBI" id="CHEBI:57259"/>
        <dbReference type="EC" id="2.4.2.2"/>
    </reaction>
</comment>
<evidence type="ECO:0000256" key="9">
    <source>
        <dbReference type="ARBA" id="ARBA00022679"/>
    </source>
</evidence>
<dbReference type="GO" id="GO:0016154">
    <property type="term" value="F:pyrimidine-nucleoside phosphorylase activity"/>
    <property type="evidence" value="ECO:0007669"/>
    <property type="project" value="UniProtKB-EC"/>
</dbReference>
<keyword evidence="9 13" id="KW-0808">Transferase</keyword>
<dbReference type="NCBIfam" id="NF004490">
    <property type="entry name" value="PRK05820.1"/>
    <property type="match status" value="1"/>
</dbReference>
<evidence type="ECO:0000256" key="7">
    <source>
        <dbReference type="ARBA" id="ARBA00014680"/>
    </source>
</evidence>
<dbReference type="PANTHER" id="PTHR10515">
    <property type="entry name" value="THYMIDINE PHOSPHORYLASE"/>
    <property type="match status" value="1"/>
</dbReference>
<evidence type="ECO:0000313" key="14">
    <source>
        <dbReference type="Proteomes" id="UP001290455"/>
    </source>
</evidence>
<dbReference type="InterPro" id="IPR013102">
    <property type="entry name" value="PYNP_C"/>
</dbReference>
<name>A0ABU5IVF1_9BACI</name>
<dbReference type="InterPro" id="IPR035902">
    <property type="entry name" value="Nuc_phospho_transferase"/>
</dbReference>
<dbReference type="PIRSF" id="PIRSF000478">
    <property type="entry name" value="TP_PyNP"/>
    <property type="match status" value="1"/>
</dbReference>
<dbReference type="SUPFAM" id="SSF52418">
    <property type="entry name" value="Nucleoside phosphorylase/phosphoribosyltransferase catalytic domain"/>
    <property type="match status" value="1"/>
</dbReference>
<comment type="subunit">
    <text evidence="5">Homodimer.</text>
</comment>
<keyword evidence="13" id="KW-0614">Plasmid</keyword>
<dbReference type="InterPro" id="IPR017459">
    <property type="entry name" value="Glycosyl_Trfase_fam3_N_dom"/>
</dbReference>
<comment type="catalytic activity">
    <reaction evidence="1">
        <text>2'-deoxyuridine + phosphate = 2-deoxy-alpha-D-ribose 1-phosphate + uracil</text>
        <dbReference type="Rhea" id="RHEA:22824"/>
        <dbReference type="ChEBI" id="CHEBI:16450"/>
        <dbReference type="ChEBI" id="CHEBI:17568"/>
        <dbReference type="ChEBI" id="CHEBI:43474"/>
        <dbReference type="ChEBI" id="CHEBI:57259"/>
        <dbReference type="EC" id="2.4.2.2"/>
    </reaction>
</comment>
<dbReference type="EC" id="2.4.2.2" evidence="6"/>
<comment type="function">
    <text evidence="3">Catalyzes phosphorolysis of the pyrimidine nucleosides uridine, thymidine and 2'-deoxyuridine with the formation of the corresponding pyrimidine base and ribose-1-phosphate.</text>
</comment>
<evidence type="ECO:0000256" key="5">
    <source>
        <dbReference type="ARBA" id="ARBA00011738"/>
    </source>
</evidence>
<dbReference type="NCBIfam" id="NF004747">
    <property type="entry name" value="PRK06078.1"/>
    <property type="match status" value="1"/>
</dbReference>
<sequence>MRMVDLIERKRDGKELTEEQIHFIIKGYTEGSIPDYQMSALTMAIFFRGMTENERATLTMAMVESGDQIDLSEIEGIKVDKHSTGGVGDTTTLVLGPLVAAVGVPVAKMSGRGLGHTGGTIDKLEAVEGFHVEIDKSEFIDLVNKNKVAVIGQSGNLTPADKKLYALRDVTATVNSIPLIASSIMSKKIAAGADAIVLDVKTGAGAFMKTLDDSRELASAMVRIGNNVGRQTMAVISDMSQPLGFAIGNALEVKEAIDTLRGQGPEDLTELCLTLGSHMVFLAKKASSLSEARELLEKAIQDGSALEAFKTFLKSQGGDPSVVDDPTKLPQAKYKIELESKEAGYVSNIVADEIGTAAMLLGAGRATKESEIDLAVGLVLNKKIGDQVQVGESMVTIYSNFEDVTEVREKLYANISVSSEKVDAPILIHEEITK</sequence>
<dbReference type="NCBIfam" id="TIGR02644">
    <property type="entry name" value="Y_phosphoryl"/>
    <property type="match status" value="1"/>
</dbReference>
<dbReference type="Gene3D" id="1.20.970.10">
    <property type="entry name" value="Transferase, Pyrimidine Nucleoside Phosphorylase, Chain C"/>
    <property type="match status" value="1"/>
</dbReference>
<evidence type="ECO:0000256" key="1">
    <source>
        <dbReference type="ARBA" id="ARBA00001066"/>
    </source>
</evidence>
<organism evidence="13 14">
    <name type="scientific">Robertmurraya mangrovi</name>
    <dbReference type="NCBI Taxonomy" id="3098077"/>
    <lineage>
        <taxon>Bacteria</taxon>
        <taxon>Bacillati</taxon>
        <taxon>Bacillota</taxon>
        <taxon>Bacilli</taxon>
        <taxon>Bacillales</taxon>
        <taxon>Bacillaceae</taxon>
        <taxon>Robertmurraya</taxon>
    </lineage>
</organism>
<evidence type="ECO:0000256" key="10">
    <source>
        <dbReference type="ARBA" id="ARBA00048453"/>
    </source>
</evidence>
<dbReference type="InterPro" id="IPR036320">
    <property type="entry name" value="Glycosyl_Trfase_fam3_N_dom_sf"/>
</dbReference>
<dbReference type="SUPFAM" id="SSF47648">
    <property type="entry name" value="Nucleoside phosphorylase/phosphoribosyltransferase N-terminal domain"/>
    <property type="match status" value="1"/>
</dbReference>
<dbReference type="Gene3D" id="3.90.1170.30">
    <property type="entry name" value="Pyrimidine nucleoside phosphorylase-like, C-terminal domain"/>
    <property type="match status" value="1"/>
</dbReference>
<evidence type="ECO:0000259" key="12">
    <source>
        <dbReference type="SMART" id="SM00941"/>
    </source>
</evidence>
<evidence type="ECO:0000313" key="13">
    <source>
        <dbReference type="EMBL" id="MDZ5471132.1"/>
    </source>
</evidence>
<dbReference type="PANTHER" id="PTHR10515:SF0">
    <property type="entry name" value="THYMIDINE PHOSPHORYLASE"/>
    <property type="match status" value="1"/>
</dbReference>
<evidence type="ECO:0000256" key="8">
    <source>
        <dbReference type="ARBA" id="ARBA00022676"/>
    </source>
</evidence>
<dbReference type="RefSeq" id="WP_322445204.1">
    <property type="nucleotide sequence ID" value="NZ_JAXOFX010000002.1"/>
</dbReference>
<evidence type="ECO:0000256" key="6">
    <source>
        <dbReference type="ARBA" id="ARBA00011889"/>
    </source>
</evidence>
<dbReference type="Pfam" id="PF02885">
    <property type="entry name" value="Glycos_trans_3N"/>
    <property type="match status" value="1"/>
</dbReference>
<protein>
    <recommendedName>
        <fullName evidence="7">Pyrimidine-nucleoside phosphorylase</fullName>
        <ecNumber evidence="6">2.4.2.2</ecNumber>
    </recommendedName>
</protein>